<dbReference type="Pfam" id="PF09678">
    <property type="entry name" value="Caa3_CtaG"/>
    <property type="match status" value="1"/>
</dbReference>
<evidence type="ECO:0000313" key="7">
    <source>
        <dbReference type="EMBL" id="CAB5130738.1"/>
    </source>
</evidence>
<accession>A0A6J7W0E0</accession>
<dbReference type="GO" id="GO:0005886">
    <property type="term" value="C:plasma membrane"/>
    <property type="evidence" value="ECO:0007669"/>
    <property type="project" value="UniProtKB-SubCell"/>
</dbReference>
<protein>
    <submittedName>
        <fullName evidence="7">Unannotated protein</fullName>
    </submittedName>
</protein>
<sequence>MIGGIVVDPWRFQLHLEIWLLIVALVTSYIYVVRVLGPRAVPVGQVVVSRRQLTCFIAGIAMMWFASDWPMHDIAEEYLYSVHMFQHMTLTYFMPPLLVLAIPEWFIRTLIGEGRAYRALRFMCHPVRAALLFNVGVMVSHIPGVVNASVSNGPLHYTVHILLVLSSMLMWMPVCGPIKEFHITPMSKMIYLFLNSVVATVPAGWLTFAEGVVYKHYNIPVRVWGISIGDDQQIAGAMMKLGGSAFLWTIIGVMFIKNFVLTFRSENDSAYVRKEEELTTADVERAFSASPPHPEPNNR</sequence>
<feature type="transmembrane region" description="Helical" evidence="6">
    <location>
        <begin position="234"/>
        <end position="256"/>
    </location>
</feature>
<keyword evidence="4 6" id="KW-1133">Transmembrane helix</keyword>
<dbReference type="AlphaFoldDB" id="A0A6J7W0E0"/>
<evidence type="ECO:0000256" key="5">
    <source>
        <dbReference type="ARBA" id="ARBA00023136"/>
    </source>
</evidence>
<gene>
    <name evidence="7" type="ORF">UFOPK4422_01319</name>
</gene>
<evidence type="ECO:0000256" key="1">
    <source>
        <dbReference type="ARBA" id="ARBA00004651"/>
    </source>
</evidence>
<dbReference type="InterPro" id="IPR019108">
    <property type="entry name" value="Caa3_assmbl_CtaG-rel"/>
</dbReference>
<evidence type="ECO:0000256" key="2">
    <source>
        <dbReference type="ARBA" id="ARBA00022475"/>
    </source>
</evidence>
<feature type="transmembrane region" description="Helical" evidence="6">
    <location>
        <begin position="12"/>
        <end position="32"/>
    </location>
</feature>
<keyword evidence="5 6" id="KW-0472">Membrane</keyword>
<evidence type="ECO:0000256" key="4">
    <source>
        <dbReference type="ARBA" id="ARBA00022989"/>
    </source>
</evidence>
<proteinExistence type="predicted"/>
<feature type="transmembrane region" description="Helical" evidence="6">
    <location>
        <begin position="131"/>
        <end position="151"/>
    </location>
</feature>
<name>A0A6J7W0E0_9ZZZZ</name>
<reference evidence="7" key="1">
    <citation type="submission" date="2020-05" db="EMBL/GenBank/DDBJ databases">
        <authorList>
            <person name="Chiriac C."/>
            <person name="Salcher M."/>
            <person name="Ghai R."/>
            <person name="Kavagutti S V."/>
        </authorList>
    </citation>
    <scope>NUCLEOTIDE SEQUENCE</scope>
</reference>
<organism evidence="7">
    <name type="scientific">freshwater metagenome</name>
    <dbReference type="NCBI Taxonomy" id="449393"/>
    <lineage>
        <taxon>unclassified sequences</taxon>
        <taxon>metagenomes</taxon>
        <taxon>ecological metagenomes</taxon>
    </lineage>
</organism>
<comment type="subcellular location">
    <subcellularLocation>
        <location evidence="1">Cell membrane</location>
        <topology evidence="1">Multi-pass membrane protein</topology>
    </subcellularLocation>
</comment>
<dbReference type="EMBL" id="CAFBRX010000156">
    <property type="protein sequence ID" value="CAB5130738.1"/>
    <property type="molecule type" value="Genomic_DNA"/>
</dbReference>
<feature type="transmembrane region" description="Helical" evidence="6">
    <location>
        <begin position="157"/>
        <end position="178"/>
    </location>
</feature>
<evidence type="ECO:0000256" key="3">
    <source>
        <dbReference type="ARBA" id="ARBA00022692"/>
    </source>
</evidence>
<evidence type="ECO:0000256" key="6">
    <source>
        <dbReference type="SAM" id="Phobius"/>
    </source>
</evidence>
<feature type="transmembrane region" description="Helical" evidence="6">
    <location>
        <begin position="190"/>
        <end position="214"/>
    </location>
</feature>
<feature type="transmembrane region" description="Helical" evidence="6">
    <location>
        <begin position="92"/>
        <end position="111"/>
    </location>
</feature>
<feature type="transmembrane region" description="Helical" evidence="6">
    <location>
        <begin position="53"/>
        <end position="72"/>
    </location>
</feature>
<keyword evidence="2" id="KW-1003">Cell membrane</keyword>
<keyword evidence="3 6" id="KW-0812">Transmembrane</keyword>